<dbReference type="InterPro" id="IPR001314">
    <property type="entry name" value="Peptidase_S1A"/>
</dbReference>
<feature type="compositionally biased region" description="Basic and acidic residues" evidence="3">
    <location>
        <begin position="451"/>
        <end position="471"/>
    </location>
</feature>
<feature type="compositionally biased region" description="Polar residues" evidence="3">
    <location>
        <begin position="621"/>
        <end position="639"/>
    </location>
</feature>
<evidence type="ECO:0000313" key="6">
    <source>
        <dbReference type="Proteomes" id="UP000887116"/>
    </source>
</evidence>
<feature type="region of interest" description="Disordered" evidence="3">
    <location>
        <begin position="1484"/>
        <end position="1517"/>
    </location>
</feature>
<comment type="caution">
    <text evidence="5">The sequence shown here is derived from an EMBL/GenBank/DDBJ whole genome shotgun (WGS) entry which is preliminary data.</text>
</comment>
<dbReference type="Gene3D" id="2.40.10.10">
    <property type="entry name" value="Trypsin-like serine proteases"/>
    <property type="match status" value="1"/>
</dbReference>
<dbReference type="PANTHER" id="PTHR24253">
    <property type="entry name" value="TRANSMEMBRANE PROTEASE SERINE"/>
    <property type="match status" value="1"/>
</dbReference>
<reference evidence="5" key="1">
    <citation type="submission" date="2020-07" db="EMBL/GenBank/DDBJ databases">
        <title>Multicomponent nature underlies the extraordinary mechanical properties of spider dragline silk.</title>
        <authorList>
            <person name="Kono N."/>
            <person name="Nakamura H."/>
            <person name="Mori M."/>
            <person name="Yoshida Y."/>
            <person name="Ohtoshi R."/>
            <person name="Malay A.D."/>
            <person name="Moran D.A.P."/>
            <person name="Tomita M."/>
            <person name="Numata K."/>
            <person name="Arakawa K."/>
        </authorList>
    </citation>
    <scope>NUCLEOTIDE SEQUENCE</scope>
</reference>
<dbReference type="PANTHER" id="PTHR24253:SF153">
    <property type="entry name" value="SERINE PROTEASE HEPSIN"/>
    <property type="match status" value="1"/>
</dbReference>
<keyword evidence="1" id="KW-1015">Disulfide bond</keyword>
<dbReference type="EMBL" id="BMAO01026482">
    <property type="protein sequence ID" value="GFR10040.1"/>
    <property type="molecule type" value="Genomic_DNA"/>
</dbReference>
<organism evidence="5 6">
    <name type="scientific">Trichonephila clavata</name>
    <name type="common">Joro spider</name>
    <name type="synonym">Nephila clavata</name>
    <dbReference type="NCBI Taxonomy" id="2740835"/>
    <lineage>
        <taxon>Eukaryota</taxon>
        <taxon>Metazoa</taxon>
        <taxon>Ecdysozoa</taxon>
        <taxon>Arthropoda</taxon>
        <taxon>Chelicerata</taxon>
        <taxon>Arachnida</taxon>
        <taxon>Araneae</taxon>
        <taxon>Araneomorphae</taxon>
        <taxon>Entelegynae</taxon>
        <taxon>Araneoidea</taxon>
        <taxon>Nephilidae</taxon>
        <taxon>Trichonephila</taxon>
    </lineage>
</organism>
<sequence>MPSFHVSQKQRIISGPCAEEVGPKFRCINPNNCGPELRKGLQEVAVCGPGGIGICCPVISDLNADHCGIRAPSMLAPNYFTHAIEMPTYSSQFLPPSTFPYPIQDGHFLHDALHFNSGHLLSAESPSFASDSESSNSSLHEIHYQRPEVRVAEESSTVFGNGGSEKLDDWFPDSQSKKDNSELSKLNYHLLDKIERMIQRMGGMEAICIEYPNLAKILLEELNKQCPAPTLFASLHSFSQQENPDPIGQLAFYPDYETLWGRYRREIKGSERNSKSLNHEHNKTLTEMLTDVHSPVPSRDAEVELKHLLSALHSSVHEQPSSISLKLSSNMKTKVEKENSNKTLLDSSSHSPTESIHSKTSKGDVYRNLKNVDQGILNQFTSGKHGTNAKVFLRGTVHNRFRILTFRQKNDSDVEGEGQIIRERGPWNIRAPNFKQKNKQQSKNQNLSSHEGTERGSKAEFHEENNQKEAGEQQAYSNNKRRLNKEKENQQWSTQKDVIEDLITQRKIQEKTEGIVFKNTNSQNDANKNDFSDRSEMWRGIRMGLGIKNRPIEVQATINNGNKMIHLDPKGWNYRSQRTENAENSYATVRKGISDTTQQMTTKKSKPYLQQNFRLEDDQRNGNSETLHGSDSVDLTKTNENTKEKGQYFESEDAGIPNENEKAEKEKRYPESVFLLKNKAEEIQLQDEVGHLPTLNGIPETIFTSSEFEDKPEKTINLSENKEATQKTENQSFLIPLNSFSLASQIVIQHRNKDGNFKRGSERSDVQPSSINYKEREAVTPQGSNDRFKFIGDKIVFHSSHLDDQSTEIVPLSEKKENTQQKINEHFTVVRNFLKVNDKGPESVINPLNENNSFNTQKVSESSNIKAKSKKKELKAVEDNFKIKENIDVQSSAMTDVTVSIQLGTEGEDSKMETEVASQSPIEEGILMQARKLGSKTEEGSDYHSSNIEDTGEQTAKQLKTKKNDSKLDSTVIDFVSSNMKNKEFLTNATTEKNITRTRNISRVVFHSLKNKGKEIKNERRNDSSTTLHEDAGVAFQSSSTNDKSKRIAVQPKTKENYSESPTTDFQSSKVKGDKIIIQHRTKDDFKTSSPDTESIFKSLNIQKKFPGPPNIQLRNKMDVVQGEMEIFETPAKGEEDFKIELGISEKGTEYETGKMVAQHYVSLKKEGNEEIAVTVPSLKDETDKTAKGFRAYKTDLHKNKESHEAVFSLPSLKNGTLKTSVHYKNETDTPNKKEINFEIASESTNLKEDVSENPLQYRKIGTHLFKGIKTVETIFSLPKMENLTKPVGSRNETLHLKKEESAQISFHSSNMVSGITNTRSQIENENIEKNSFKTQLQTSDGKDNFNKSIVLFTVQDKIENEEKTAESVLESLYIQEKGGKEYPDQNNYSKGVGFKGKLTFGARYKIHGIENLESFDSKINGNVQQGNVLLDHSIPDSEKEFLQNRQNHPEIKNKEHVYIHSNTDELKLGNLFTENLKAVENLPETNYQKDLNNSTSTIDSEKNTSSSYPESNNENGETNLTFAIMKPAPKGFKQQHNISPNVDSALETINPIAANYSRLSADFSEGRDSEKDLINRSLKSTQATFIPPQNITRVFDRDSHINKADSDNMNFGKHLKLKNIFDGKDSLHVAQKIINSDQNEENNKYLNTEIPSEVDFSSHISGRKANNLLSRTFIEFNSQSSKSDKIKASKFQVFPIVRNKENYFSTTTDPQHSVKLFASQNFEEAGTILSSFSASDEKDSEIKSQTIKTLNLNGDPVERAPSDKILAVPESSEESNTFVEMDVVATSSGNTAIQIPKLIPSINFQTKNGRFRSLPIIRMKRNRERHQKIEEKRHRHRRDAEKPEIKIEVDDTKPKKTLNLKIVYGKVETPYSPSETIPLSDMTSKDDEFEKILRLGYRNHLLNKGKVSVLQLNKNVKVYKPGEIKEEEEESSEDEIIGHRRNISNHQPQFIIGGRNEDTPWPWVVGIYARESMKFICGGTLFNDRHILSAAHCFAKFPKEIRFTVIIGSLNRWSKNMPSRDKLHDVKQLFLHEGFKMECYCNDIAILRLEQPLAPDVMPACLPFFDPAGVGERVTVLGWGDTIFHPEKRRTEMGTAILQRVDDLTIFIPSECRRIMSTISGHVLPENFGDYYICAGVPDGSKDACVGDSGGPLLHEDYDGIWSLVGIVSFGYKCGEPGVPGTYSRISYYIPWITDIMNKY</sequence>
<dbReference type="PRINTS" id="PR00722">
    <property type="entry name" value="CHYMOTRYPSIN"/>
</dbReference>
<protein>
    <submittedName>
        <fullName evidence="5">Proclotting enzyme</fullName>
    </submittedName>
</protein>
<feature type="compositionally biased region" description="Basic and acidic residues" evidence="3">
    <location>
        <begin position="1013"/>
        <end position="1032"/>
    </location>
</feature>
<feature type="domain" description="Peptidase S1" evidence="4">
    <location>
        <begin position="1952"/>
        <end position="2199"/>
    </location>
</feature>
<name>A0A8X6GVV1_TRICU</name>
<dbReference type="Pfam" id="PF00089">
    <property type="entry name" value="Trypsin"/>
    <property type="match status" value="1"/>
</dbReference>
<dbReference type="CDD" id="cd00190">
    <property type="entry name" value="Tryp_SPc"/>
    <property type="match status" value="1"/>
</dbReference>
<gene>
    <name evidence="5" type="ORF">TNCT_509081</name>
</gene>
<feature type="region of interest" description="Disordered" evidence="3">
    <location>
        <begin position="1013"/>
        <end position="1071"/>
    </location>
</feature>
<dbReference type="PROSITE" id="PS50240">
    <property type="entry name" value="TRYPSIN_DOM"/>
    <property type="match status" value="1"/>
</dbReference>
<dbReference type="GO" id="GO:0006508">
    <property type="term" value="P:proteolysis"/>
    <property type="evidence" value="ECO:0007669"/>
    <property type="project" value="UniProtKB-KW"/>
</dbReference>
<feature type="compositionally biased region" description="Low complexity" evidence="3">
    <location>
        <begin position="433"/>
        <end position="446"/>
    </location>
</feature>
<dbReference type="PROSITE" id="PS00134">
    <property type="entry name" value="TRYPSIN_HIS"/>
    <property type="match status" value="1"/>
</dbReference>
<keyword evidence="2" id="KW-0378">Hydrolase</keyword>
<dbReference type="InterPro" id="IPR043504">
    <property type="entry name" value="Peptidase_S1_PA_chymotrypsin"/>
</dbReference>
<proteinExistence type="predicted"/>
<evidence type="ECO:0000256" key="1">
    <source>
        <dbReference type="ARBA" id="ARBA00023157"/>
    </source>
</evidence>
<accession>A0A8X6GVV1</accession>
<dbReference type="InterPro" id="IPR009003">
    <property type="entry name" value="Peptidase_S1_PA"/>
</dbReference>
<feature type="region of interest" description="Disordered" evidence="3">
    <location>
        <begin position="412"/>
        <end position="492"/>
    </location>
</feature>
<dbReference type="OrthoDB" id="6448500at2759"/>
<feature type="region of interest" description="Disordered" evidence="3">
    <location>
        <begin position="614"/>
        <end position="665"/>
    </location>
</feature>
<keyword evidence="6" id="KW-1185">Reference proteome</keyword>
<feature type="compositionally biased region" description="Polar residues" evidence="3">
    <location>
        <begin position="1059"/>
        <end position="1070"/>
    </location>
</feature>
<keyword evidence="2" id="KW-0720">Serine protease</keyword>
<evidence type="ECO:0000313" key="5">
    <source>
        <dbReference type="EMBL" id="GFR10040.1"/>
    </source>
</evidence>
<evidence type="ECO:0000256" key="3">
    <source>
        <dbReference type="SAM" id="MobiDB-lite"/>
    </source>
</evidence>
<dbReference type="InterPro" id="IPR001254">
    <property type="entry name" value="Trypsin_dom"/>
</dbReference>
<evidence type="ECO:0000259" key="4">
    <source>
        <dbReference type="PROSITE" id="PS50240"/>
    </source>
</evidence>
<dbReference type="SUPFAM" id="SSF50494">
    <property type="entry name" value="Trypsin-like serine proteases"/>
    <property type="match status" value="1"/>
</dbReference>
<dbReference type="InterPro" id="IPR018114">
    <property type="entry name" value="TRYPSIN_HIS"/>
</dbReference>
<dbReference type="InterPro" id="IPR033116">
    <property type="entry name" value="TRYPSIN_SER"/>
</dbReference>
<dbReference type="PROSITE" id="PS00135">
    <property type="entry name" value="TRYPSIN_SER"/>
    <property type="match status" value="1"/>
</dbReference>
<dbReference type="SMART" id="SM00020">
    <property type="entry name" value="Tryp_SPc"/>
    <property type="match status" value="1"/>
</dbReference>
<evidence type="ECO:0000256" key="2">
    <source>
        <dbReference type="RuleBase" id="RU363034"/>
    </source>
</evidence>
<dbReference type="Proteomes" id="UP000887116">
    <property type="component" value="Unassembled WGS sequence"/>
</dbReference>
<feature type="region of interest" description="Disordered" evidence="3">
    <location>
        <begin position="332"/>
        <end position="362"/>
    </location>
</feature>
<keyword evidence="2" id="KW-0645">Protease</keyword>
<dbReference type="GO" id="GO:0004252">
    <property type="term" value="F:serine-type endopeptidase activity"/>
    <property type="evidence" value="ECO:0007669"/>
    <property type="project" value="InterPro"/>
</dbReference>